<evidence type="ECO:0000256" key="1">
    <source>
        <dbReference type="SAM" id="MobiDB-lite"/>
    </source>
</evidence>
<dbReference type="Proteomes" id="UP000758603">
    <property type="component" value="Unassembled WGS sequence"/>
</dbReference>
<feature type="region of interest" description="Disordered" evidence="1">
    <location>
        <begin position="90"/>
        <end position="115"/>
    </location>
</feature>
<proteinExistence type="predicted"/>
<dbReference type="RefSeq" id="XP_045950996.1">
    <property type="nucleotide sequence ID" value="XM_046095040.1"/>
</dbReference>
<feature type="compositionally biased region" description="Polar residues" evidence="1">
    <location>
        <begin position="58"/>
        <end position="68"/>
    </location>
</feature>
<feature type="region of interest" description="Disordered" evidence="1">
    <location>
        <begin position="53"/>
        <end position="74"/>
    </location>
</feature>
<name>A0A9P8UBG3_9PEZI</name>
<evidence type="ECO:0000313" key="3">
    <source>
        <dbReference type="EMBL" id="KAH6639922.1"/>
    </source>
</evidence>
<feature type="chain" id="PRO_5040201315" description="Obg domain-containing protein" evidence="2">
    <location>
        <begin position="30"/>
        <end position="115"/>
    </location>
</feature>
<comment type="caution">
    <text evidence="3">The sequence shown here is derived from an EMBL/GenBank/DDBJ whole genome shotgun (WGS) entry which is preliminary data.</text>
</comment>
<protein>
    <recommendedName>
        <fullName evidence="5">Obg domain-containing protein</fullName>
    </recommendedName>
</protein>
<evidence type="ECO:0000256" key="2">
    <source>
        <dbReference type="SAM" id="SignalP"/>
    </source>
</evidence>
<feature type="signal peptide" evidence="2">
    <location>
        <begin position="1"/>
        <end position="29"/>
    </location>
</feature>
<dbReference type="EMBL" id="JAGPXC010000014">
    <property type="protein sequence ID" value="KAH6639922.1"/>
    <property type="molecule type" value="Genomic_DNA"/>
</dbReference>
<sequence length="115" mass="12352">MILSYTFRLSTILPVTCVLFWALPQLDRSHSVSLVTACCHVTRLSCVEISRIQRSKSRGTSLSDSDSCAGNGKPQGYGCDHVGLIRNIQPDADRNRFRESGGGGGGNGVDKPIQG</sequence>
<keyword evidence="4" id="KW-1185">Reference proteome</keyword>
<dbReference type="AlphaFoldDB" id="A0A9P8UBG3"/>
<dbReference type="GeneID" id="70123933"/>
<keyword evidence="2" id="KW-0732">Signal</keyword>
<organism evidence="3 4">
    <name type="scientific">Truncatella angustata</name>
    <dbReference type="NCBI Taxonomy" id="152316"/>
    <lineage>
        <taxon>Eukaryota</taxon>
        <taxon>Fungi</taxon>
        <taxon>Dikarya</taxon>
        <taxon>Ascomycota</taxon>
        <taxon>Pezizomycotina</taxon>
        <taxon>Sordariomycetes</taxon>
        <taxon>Xylariomycetidae</taxon>
        <taxon>Amphisphaeriales</taxon>
        <taxon>Sporocadaceae</taxon>
        <taxon>Truncatella</taxon>
    </lineage>
</organism>
<gene>
    <name evidence="3" type="ORF">BKA67DRAFT_136760</name>
</gene>
<reference evidence="3" key="1">
    <citation type="journal article" date="2021" name="Nat. Commun.">
        <title>Genetic determinants of endophytism in the Arabidopsis root mycobiome.</title>
        <authorList>
            <person name="Mesny F."/>
            <person name="Miyauchi S."/>
            <person name="Thiergart T."/>
            <person name="Pickel B."/>
            <person name="Atanasova L."/>
            <person name="Karlsson M."/>
            <person name="Huettel B."/>
            <person name="Barry K.W."/>
            <person name="Haridas S."/>
            <person name="Chen C."/>
            <person name="Bauer D."/>
            <person name="Andreopoulos W."/>
            <person name="Pangilinan J."/>
            <person name="LaButti K."/>
            <person name="Riley R."/>
            <person name="Lipzen A."/>
            <person name="Clum A."/>
            <person name="Drula E."/>
            <person name="Henrissat B."/>
            <person name="Kohler A."/>
            <person name="Grigoriev I.V."/>
            <person name="Martin F.M."/>
            <person name="Hacquard S."/>
        </authorList>
    </citation>
    <scope>NUCLEOTIDE SEQUENCE</scope>
    <source>
        <strain evidence="3">MPI-SDFR-AT-0073</strain>
    </source>
</reference>
<evidence type="ECO:0008006" key="5">
    <source>
        <dbReference type="Google" id="ProtNLM"/>
    </source>
</evidence>
<accession>A0A9P8UBG3</accession>
<evidence type="ECO:0000313" key="4">
    <source>
        <dbReference type="Proteomes" id="UP000758603"/>
    </source>
</evidence>